<dbReference type="Pfam" id="PF10609">
    <property type="entry name" value="ParA"/>
    <property type="match status" value="1"/>
</dbReference>
<evidence type="ECO:0000256" key="4">
    <source>
        <dbReference type="ARBA" id="ARBA00022840"/>
    </source>
</evidence>
<dbReference type="InterPro" id="IPR033756">
    <property type="entry name" value="YlxH/NBP35"/>
</dbReference>
<gene>
    <name evidence="7" type="ORF">Anas_14608</name>
</gene>
<dbReference type="InterPro" id="IPR027417">
    <property type="entry name" value="P-loop_NTPase"/>
</dbReference>
<evidence type="ECO:0000313" key="7">
    <source>
        <dbReference type="EMBL" id="KAB7504052.1"/>
    </source>
</evidence>
<name>A0A5N5TC18_9CRUS</name>
<dbReference type="GO" id="GO:0005829">
    <property type="term" value="C:cytosol"/>
    <property type="evidence" value="ECO:0007669"/>
    <property type="project" value="TreeGrafter"/>
</dbReference>
<evidence type="ECO:0000256" key="1">
    <source>
        <dbReference type="ARBA" id="ARBA00022485"/>
    </source>
</evidence>
<keyword evidence="1" id="KW-0004">4Fe-4S</keyword>
<evidence type="ECO:0000256" key="2">
    <source>
        <dbReference type="ARBA" id="ARBA00022723"/>
    </source>
</evidence>
<dbReference type="AlphaFoldDB" id="A0A5N5TC18"/>
<keyword evidence="2" id="KW-0479">Metal-binding</keyword>
<sequence>MAMINQLLTNISWDVNYLIINTPPGTSYEPISFMENIRDYPVKGAVLVTTPQMVAEDDVTRELTFCRRTGIKILGIIENSSGFVCPDCLFV</sequence>
<dbReference type="SUPFAM" id="SSF52540">
    <property type="entry name" value="P-loop containing nucleoside triphosphate hydrolases"/>
    <property type="match status" value="1"/>
</dbReference>
<evidence type="ECO:0000256" key="5">
    <source>
        <dbReference type="ARBA" id="ARBA00023004"/>
    </source>
</evidence>
<organism evidence="7 8">
    <name type="scientific">Armadillidium nasatum</name>
    <dbReference type="NCBI Taxonomy" id="96803"/>
    <lineage>
        <taxon>Eukaryota</taxon>
        <taxon>Metazoa</taxon>
        <taxon>Ecdysozoa</taxon>
        <taxon>Arthropoda</taxon>
        <taxon>Crustacea</taxon>
        <taxon>Multicrustacea</taxon>
        <taxon>Malacostraca</taxon>
        <taxon>Eumalacostraca</taxon>
        <taxon>Peracarida</taxon>
        <taxon>Isopoda</taxon>
        <taxon>Oniscidea</taxon>
        <taxon>Crinocheta</taxon>
        <taxon>Armadillidiidae</taxon>
        <taxon>Armadillidium</taxon>
    </lineage>
</organism>
<reference evidence="7 8" key="1">
    <citation type="journal article" date="2019" name="PLoS Biol.">
        <title>Sex chromosomes control vertical transmission of feminizing Wolbachia symbionts in an isopod.</title>
        <authorList>
            <person name="Becking T."/>
            <person name="Chebbi M.A."/>
            <person name="Giraud I."/>
            <person name="Moumen B."/>
            <person name="Laverre T."/>
            <person name="Caubet Y."/>
            <person name="Peccoud J."/>
            <person name="Gilbert C."/>
            <person name="Cordaux R."/>
        </authorList>
    </citation>
    <scope>NUCLEOTIDE SEQUENCE [LARGE SCALE GENOMIC DNA]</scope>
    <source>
        <strain evidence="7">ANa2</strain>
        <tissue evidence="7">Whole body excluding digestive tract and cuticle</tissue>
    </source>
</reference>
<dbReference type="EMBL" id="SEYY01003880">
    <property type="protein sequence ID" value="KAB7504052.1"/>
    <property type="molecule type" value="Genomic_DNA"/>
</dbReference>
<keyword evidence="8" id="KW-1185">Reference proteome</keyword>
<proteinExistence type="predicted"/>
<dbReference type="Gene3D" id="3.40.50.300">
    <property type="entry name" value="P-loop containing nucleotide triphosphate hydrolases"/>
    <property type="match status" value="1"/>
</dbReference>
<evidence type="ECO:0000256" key="3">
    <source>
        <dbReference type="ARBA" id="ARBA00022741"/>
    </source>
</evidence>
<keyword evidence="3" id="KW-0547">Nucleotide-binding</keyword>
<dbReference type="GO" id="GO:0046872">
    <property type="term" value="F:metal ion binding"/>
    <property type="evidence" value="ECO:0007669"/>
    <property type="project" value="UniProtKB-KW"/>
</dbReference>
<dbReference type="OrthoDB" id="1741334at2759"/>
<protein>
    <submittedName>
        <fullName evidence="7">Cytosolic Fe-S cluster assembly factor NUBP2-like protein</fullName>
    </submittedName>
</protein>
<dbReference type="GO" id="GO:0005524">
    <property type="term" value="F:ATP binding"/>
    <property type="evidence" value="ECO:0007669"/>
    <property type="project" value="UniProtKB-KW"/>
</dbReference>
<evidence type="ECO:0000256" key="6">
    <source>
        <dbReference type="ARBA" id="ARBA00023014"/>
    </source>
</evidence>
<dbReference type="PANTHER" id="PTHR23264:SF19">
    <property type="entry name" value="CYTOSOLIC FE-S CLUSTER ASSEMBLY FACTOR NUBP2"/>
    <property type="match status" value="1"/>
</dbReference>
<keyword evidence="6" id="KW-0411">Iron-sulfur</keyword>
<evidence type="ECO:0000313" key="8">
    <source>
        <dbReference type="Proteomes" id="UP000326759"/>
    </source>
</evidence>
<comment type="caution">
    <text evidence="7">The sequence shown here is derived from an EMBL/GenBank/DDBJ whole genome shotgun (WGS) entry which is preliminary data.</text>
</comment>
<dbReference type="GO" id="GO:0016226">
    <property type="term" value="P:iron-sulfur cluster assembly"/>
    <property type="evidence" value="ECO:0007669"/>
    <property type="project" value="InterPro"/>
</dbReference>
<keyword evidence="4" id="KW-0067">ATP-binding</keyword>
<keyword evidence="5" id="KW-0408">Iron</keyword>
<dbReference type="Proteomes" id="UP000326759">
    <property type="component" value="Unassembled WGS sequence"/>
</dbReference>
<dbReference type="InterPro" id="IPR019591">
    <property type="entry name" value="Mrp/NBP35_ATP-bd"/>
</dbReference>
<dbReference type="GO" id="GO:0140663">
    <property type="term" value="F:ATP-dependent FeS chaperone activity"/>
    <property type="evidence" value="ECO:0007669"/>
    <property type="project" value="InterPro"/>
</dbReference>
<dbReference type="GO" id="GO:0051539">
    <property type="term" value="F:4 iron, 4 sulfur cluster binding"/>
    <property type="evidence" value="ECO:0007669"/>
    <property type="project" value="UniProtKB-KW"/>
</dbReference>
<accession>A0A5N5TC18</accession>
<dbReference type="PANTHER" id="PTHR23264">
    <property type="entry name" value="NUCLEOTIDE-BINDING PROTEIN NBP35 YEAST -RELATED"/>
    <property type="match status" value="1"/>
</dbReference>